<dbReference type="AlphaFoldDB" id="W4FS29"/>
<reference evidence="1" key="1">
    <citation type="submission" date="2013-12" db="EMBL/GenBank/DDBJ databases">
        <title>The Genome Sequence of Aphanomyces astaci APO3.</title>
        <authorList>
            <consortium name="The Broad Institute Genomics Platform"/>
            <person name="Russ C."/>
            <person name="Tyler B."/>
            <person name="van West P."/>
            <person name="Dieguez-Uribeondo J."/>
            <person name="Young S.K."/>
            <person name="Zeng Q."/>
            <person name="Gargeya S."/>
            <person name="Fitzgerald M."/>
            <person name="Abouelleil A."/>
            <person name="Alvarado L."/>
            <person name="Chapman S.B."/>
            <person name="Gainer-Dewar J."/>
            <person name="Goldberg J."/>
            <person name="Griggs A."/>
            <person name="Gujja S."/>
            <person name="Hansen M."/>
            <person name="Howarth C."/>
            <person name="Imamovic A."/>
            <person name="Ireland A."/>
            <person name="Larimer J."/>
            <person name="McCowan C."/>
            <person name="Murphy C."/>
            <person name="Pearson M."/>
            <person name="Poon T.W."/>
            <person name="Priest M."/>
            <person name="Roberts A."/>
            <person name="Saif S."/>
            <person name="Shea T."/>
            <person name="Sykes S."/>
            <person name="Wortman J."/>
            <person name="Nusbaum C."/>
            <person name="Birren B."/>
        </authorList>
    </citation>
    <scope>NUCLEOTIDE SEQUENCE [LARGE SCALE GENOMIC DNA]</scope>
    <source>
        <strain evidence="1">APO3</strain>
    </source>
</reference>
<dbReference type="VEuPathDB" id="FungiDB:H257_14641"/>
<name>W4FS29_APHAT</name>
<accession>W4FS29</accession>
<dbReference type="GeneID" id="20816637"/>
<sequence length="150" mass="16619">MDNTTILEYDDDVVTELSSMYSSSSPVYSPVSSVDDLSGCIEFSPGSPESPRKSGAMELQPTLEEIEGELEDIFDNFTKMLEGRALDVSSGFLRHYETCCVRLLNTAHLLIAPSNSDLYFQCLDRSVGVAGRLVRAQGTHLAAQYQSYRY</sequence>
<evidence type="ECO:0000313" key="1">
    <source>
        <dbReference type="EMBL" id="ETV69619.1"/>
    </source>
</evidence>
<proteinExistence type="predicted"/>
<organism evidence="1">
    <name type="scientific">Aphanomyces astaci</name>
    <name type="common">Crayfish plague agent</name>
    <dbReference type="NCBI Taxonomy" id="112090"/>
    <lineage>
        <taxon>Eukaryota</taxon>
        <taxon>Sar</taxon>
        <taxon>Stramenopiles</taxon>
        <taxon>Oomycota</taxon>
        <taxon>Saprolegniomycetes</taxon>
        <taxon>Saprolegniales</taxon>
        <taxon>Verrucalvaceae</taxon>
        <taxon>Aphanomyces</taxon>
    </lineage>
</organism>
<dbReference type="RefSeq" id="XP_009840835.1">
    <property type="nucleotide sequence ID" value="XM_009842533.1"/>
</dbReference>
<dbReference type="EMBL" id="KI913173">
    <property type="protein sequence ID" value="ETV69619.1"/>
    <property type="molecule type" value="Genomic_DNA"/>
</dbReference>
<protein>
    <submittedName>
        <fullName evidence="1">Uncharacterized protein</fullName>
    </submittedName>
</protein>
<gene>
    <name evidence="1" type="ORF">H257_14641</name>
</gene>